<evidence type="ECO:0000259" key="2">
    <source>
        <dbReference type="PROSITE" id="PS50054"/>
    </source>
</evidence>
<dbReference type="RefSeq" id="YP_009021168.1">
    <property type="nucleotide sequence ID" value="NC_023848.1"/>
</dbReference>
<feature type="domain" description="Tyrosine specific protein phosphatases" evidence="3">
    <location>
        <begin position="74"/>
        <end position="134"/>
    </location>
</feature>
<accession>W8QF41</accession>
<dbReference type="GeneID" id="18938252"/>
<proteinExistence type="predicted"/>
<keyword evidence="5" id="KW-1185">Reference proteome</keyword>
<sequence length="241" mass="27840">MNQASFFIEKKALFGGYPTHEQIIELQKCGVTTFVDLTFGAKESNLKVYSHLVDKWINYPIKDGNVPQNNKNFLIFLLLVQMIVESLKPGEKIYIHCRGGHGRSTLVVACFLGMVFQLSYDKSLNLAKMYHDMRPNLSPRWYVADWPLNVRQRHFVESFFGQLYLHSNVTLTELNCQIDILRYFVIVNFHLHQNPFLLQTLLHSGCKTILGEGVLSGILQQLRGFMLQNIAKKIFDQLMII</sequence>
<reference evidence="4 5" key="1">
    <citation type="submission" date="2013-12" db="EMBL/GenBank/DDBJ databases">
        <authorList>
            <person name="Tong Y."/>
            <person name="Zhang J."/>
            <person name="Huang Y."/>
            <person name="Li S."/>
            <person name="Pei G."/>
            <person name="Zhang Z."/>
            <person name="Mi Z."/>
            <person name="An X."/>
        </authorList>
    </citation>
    <scope>NUCLEOTIDE SEQUENCE [LARGE SCALE GENOMIC DNA]</scope>
    <source>
        <strain evidence="4">AMIV</strain>
    </source>
</reference>
<evidence type="ECO:0000259" key="3">
    <source>
        <dbReference type="PROSITE" id="PS50056"/>
    </source>
</evidence>
<gene>
    <name evidence="4" type="ORF">AMIV_091</name>
</gene>
<dbReference type="InterPro" id="IPR029021">
    <property type="entry name" value="Prot-tyrosine_phosphatase-like"/>
</dbReference>
<dbReference type="GO" id="GO:0016791">
    <property type="term" value="F:phosphatase activity"/>
    <property type="evidence" value="ECO:0007669"/>
    <property type="project" value="UniProtKB-ARBA"/>
</dbReference>
<dbReference type="KEGG" id="vg:18938252"/>
<evidence type="ECO:0000313" key="5">
    <source>
        <dbReference type="Proteomes" id="UP000110868"/>
    </source>
</evidence>
<organism evidence="4 5">
    <name type="scientific">Chloriridovirus anopheles1</name>
    <dbReference type="NCBI Taxonomy" id="1465751"/>
    <lineage>
        <taxon>Viruses</taxon>
        <taxon>Varidnaviria</taxon>
        <taxon>Bamfordvirae</taxon>
        <taxon>Nucleocytoviricota</taxon>
        <taxon>Megaviricetes</taxon>
        <taxon>Pimascovirales</taxon>
        <taxon>Pimascovirales incertae sedis</taxon>
        <taxon>Iridoviridae</taxon>
        <taxon>Betairidovirinae</taxon>
        <taxon>Chloriridovirus</taxon>
    </lineage>
</organism>
<name>W8QF41_9VIRU</name>
<evidence type="ECO:0000256" key="1">
    <source>
        <dbReference type="ARBA" id="ARBA00022801"/>
    </source>
</evidence>
<dbReference type="Proteomes" id="UP000110868">
    <property type="component" value="Segment"/>
</dbReference>
<dbReference type="Pfam" id="PF22784">
    <property type="entry name" value="PTP-SAK"/>
    <property type="match status" value="1"/>
</dbReference>
<feature type="domain" description="Tyrosine-protein phosphatase" evidence="2">
    <location>
        <begin position="3"/>
        <end position="152"/>
    </location>
</feature>
<dbReference type="SUPFAM" id="SSF52799">
    <property type="entry name" value="(Phosphotyrosine protein) phosphatases II"/>
    <property type="match status" value="1"/>
</dbReference>
<protein>
    <submittedName>
        <fullName evidence="4">Uncharacterized protein</fullName>
    </submittedName>
</protein>
<dbReference type="Gene3D" id="3.90.190.10">
    <property type="entry name" value="Protein tyrosine phosphatase superfamily"/>
    <property type="match status" value="1"/>
</dbReference>
<dbReference type="InterPro" id="IPR020422">
    <property type="entry name" value="TYR_PHOSPHATASE_DUAL_dom"/>
</dbReference>
<dbReference type="PROSITE" id="PS00383">
    <property type="entry name" value="TYR_PHOSPHATASE_1"/>
    <property type="match status" value="1"/>
</dbReference>
<keyword evidence="1" id="KW-0378">Hydrolase</keyword>
<evidence type="ECO:0000313" key="4">
    <source>
        <dbReference type="EMBL" id="AHL67584.1"/>
    </source>
</evidence>
<dbReference type="OrthoDB" id="11806at10239"/>
<dbReference type="EMBL" id="KF938901">
    <property type="protein sequence ID" value="AHL67584.1"/>
    <property type="molecule type" value="Genomic_DNA"/>
</dbReference>
<dbReference type="InterPro" id="IPR016130">
    <property type="entry name" value="Tyr_Pase_AS"/>
</dbReference>
<dbReference type="PROSITE" id="PS50056">
    <property type="entry name" value="TYR_PHOSPHATASE_2"/>
    <property type="match status" value="1"/>
</dbReference>
<dbReference type="PROSITE" id="PS50054">
    <property type="entry name" value="TYR_PHOSPHATASE_DUAL"/>
    <property type="match status" value="1"/>
</dbReference>
<dbReference type="InterPro" id="IPR000387">
    <property type="entry name" value="Tyr_Pase_dom"/>
</dbReference>
<dbReference type="InterPro" id="IPR057023">
    <property type="entry name" value="PTP-SAK"/>
</dbReference>